<dbReference type="Proteomes" id="UP000281962">
    <property type="component" value="Unassembled WGS sequence"/>
</dbReference>
<reference evidence="2 3" key="1">
    <citation type="submission" date="2018-06" db="EMBL/GenBank/DDBJ databases">
        <title>Extensive metabolic versatility and redundancy in microbially diverse, dynamic hydrothermal sediments.</title>
        <authorList>
            <person name="Dombrowski N."/>
            <person name="Teske A."/>
            <person name="Baker B.J."/>
        </authorList>
    </citation>
    <scope>NUCLEOTIDE SEQUENCE [LARGE SCALE GENOMIC DNA]</scope>
    <source>
        <strain evidence="2">B30_G17</strain>
    </source>
</reference>
<dbReference type="PANTHER" id="PTHR36536:SF3">
    <property type="entry name" value="UPF0111 PROTEIN HI_1603"/>
    <property type="match status" value="1"/>
</dbReference>
<dbReference type="EMBL" id="QMQY01000084">
    <property type="protein sequence ID" value="RLE49807.1"/>
    <property type="molecule type" value="Genomic_DNA"/>
</dbReference>
<evidence type="ECO:0000313" key="2">
    <source>
        <dbReference type="EMBL" id="RLE49807.1"/>
    </source>
</evidence>
<dbReference type="AlphaFoldDB" id="A0A497ERE6"/>
<dbReference type="Pfam" id="PF01865">
    <property type="entry name" value="PhoU_div"/>
    <property type="match status" value="1"/>
</dbReference>
<accession>A0A497ERE6</accession>
<dbReference type="Gene3D" id="1.20.58.220">
    <property type="entry name" value="Phosphate transport system protein phou homolog 2, domain 2"/>
    <property type="match status" value="1"/>
</dbReference>
<protein>
    <recommendedName>
        <fullName evidence="4">DUF47 domain-containing protein</fullName>
    </recommendedName>
</protein>
<evidence type="ECO:0000256" key="1">
    <source>
        <dbReference type="ARBA" id="ARBA00008591"/>
    </source>
</evidence>
<dbReference type="SUPFAM" id="SSF109755">
    <property type="entry name" value="PhoU-like"/>
    <property type="match status" value="1"/>
</dbReference>
<dbReference type="InterPro" id="IPR038078">
    <property type="entry name" value="PhoU-like_sf"/>
</dbReference>
<sequence>MDETFILNCYSSIIQWRNPIVFKPTYTALWFGRKREIEILNICRVHFETILSVIAAMRDVVHLICDEKFDEACNLFKVVFDREREADDVKERILDELSKGPFHPIDREDIIHLVLTADDLAANAKSACRKLCLVKPEDMPEEVKKDLKKMADMVYQIADKLKEAFNTLIENPKKAIEIAEEVERIEEAIDDHRVDLLAKILKWADTTNRVSHWLLVKEAVENMEMVADKAEDTADVIRAISIIRS</sequence>
<organism evidence="2 3">
    <name type="scientific">Thermoproteota archaeon</name>
    <dbReference type="NCBI Taxonomy" id="2056631"/>
    <lineage>
        <taxon>Archaea</taxon>
        <taxon>Thermoproteota</taxon>
    </lineage>
</organism>
<evidence type="ECO:0000313" key="3">
    <source>
        <dbReference type="Proteomes" id="UP000281962"/>
    </source>
</evidence>
<evidence type="ECO:0008006" key="4">
    <source>
        <dbReference type="Google" id="ProtNLM"/>
    </source>
</evidence>
<comment type="similarity">
    <text evidence="1">Belongs to the UPF0111 family.</text>
</comment>
<dbReference type="InterPro" id="IPR002727">
    <property type="entry name" value="DUF47"/>
</dbReference>
<gene>
    <name evidence="2" type="ORF">DRJ21_02140</name>
</gene>
<proteinExistence type="inferred from homology"/>
<name>A0A497ERE6_9CREN</name>
<dbReference type="PANTHER" id="PTHR36536">
    <property type="entry name" value="UPF0111 PROTEIN HI_1603"/>
    <property type="match status" value="1"/>
</dbReference>
<comment type="caution">
    <text evidence="2">The sequence shown here is derived from an EMBL/GenBank/DDBJ whole genome shotgun (WGS) entry which is preliminary data.</text>
</comment>
<dbReference type="InterPro" id="IPR018445">
    <property type="entry name" value="Put_Phosphate_transp_reg"/>
</dbReference>